<evidence type="ECO:0000313" key="1">
    <source>
        <dbReference type="EMBL" id="AWW49400.1"/>
    </source>
</evidence>
<dbReference type="KEGG" id="poh:DPM16_05650"/>
<organism evidence="1 5">
    <name type="scientific">Polynucleobacter paneuropaeus</name>
    <dbReference type="NCBI Taxonomy" id="2527775"/>
    <lineage>
        <taxon>Bacteria</taxon>
        <taxon>Pseudomonadati</taxon>
        <taxon>Pseudomonadota</taxon>
        <taxon>Betaproteobacteria</taxon>
        <taxon>Burkholderiales</taxon>
        <taxon>Burkholderiaceae</taxon>
        <taxon>Polynucleobacter</taxon>
    </lineage>
</organism>
<dbReference type="Proteomes" id="UP000248592">
    <property type="component" value="Chromosome"/>
</dbReference>
<reference evidence="1" key="3">
    <citation type="journal article" date="2019" name="Int. J. Syst. Evol. Microbiol.">
        <title>Polynucleobacter paneuropaeus sp. nov., characterized by six strains isolated from freshwater lakes located along a 3000 km north-south cross-section across Europe.</title>
        <authorList>
            <person name="Hoetzinger M."/>
            <person name="Schmidt J."/>
            <person name="Pitt A."/>
            <person name="Koll U."/>
            <person name="Lang E."/>
            <person name="Hahn M.W."/>
        </authorList>
    </citation>
    <scope>NUCLEOTIDE SEQUENCE</scope>
    <source>
        <strain evidence="1">MG-25-Pas1-D2</strain>
    </source>
</reference>
<dbReference type="OrthoDB" id="8562553at2"/>
<dbReference type="Proteomes" id="UP000762271">
    <property type="component" value="Unassembled WGS sequence"/>
</dbReference>
<dbReference type="EMBL" id="CP030085">
    <property type="protein sequence ID" value="AWW49400.1"/>
    <property type="molecule type" value="Genomic_DNA"/>
</dbReference>
<dbReference type="RefSeq" id="WP_112204606.1">
    <property type="nucleotide sequence ID" value="NZ_CBCSBS010000001.1"/>
</dbReference>
<dbReference type="Pfam" id="PF13591">
    <property type="entry name" value="MerR_2"/>
    <property type="match status" value="1"/>
</dbReference>
<proteinExistence type="predicted"/>
<dbReference type="AlphaFoldDB" id="A0A2Z4JMX4"/>
<keyword evidence="6" id="KW-1185">Reference proteome</keyword>
<evidence type="ECO:0000313" key="4">
    <source>
        <dbReference type="EMBL" id="RAZ42987.1"/>
    </source>
</evidence>
<dbReference type="Proteomes" id="UP000783102">
    <property type="component" value="Unassembled WGS sequence"/>
</dbReference>
<evidence type="ECO:0000313" key="3">
    <source>
        <dbReference type="EMBL" id="MBT8592045.1"/>
    </source>
</evidence>
<evidence type="ECO:0000313" key="5">
    <source>
        <dbReference type="Proteomes" id="UP000248592"/>
    </source>
</evidence>
<protein>
    <submittedName>
        <fullName evidence="1">MerR family transcriptional regulator</fullName>
    </submittedName>
</protein>
<evidence type="ECO:0000313" key="2">
    <source>
        <dbReference type="EMBL" id="MBT8551084.1"/>
    </source>
</evidence>
<dbReference type="Gene3D" id="1.10.1660.10">
    <property type="match status" value="1"/>
</dbReference>
<sequence>MSQTNITWIESAIVEDEVHMTIVELSHAASTPEQLIMDWVSEGVLSPAGSSPEDWRFSGDSLKRAKTAARLTRDFEINTSGLALALDLIDQISRLRAEVLRLNGPA</sequence>
<accession>A0A2Z4JMX4</accession>
<dbReference type="Proteomes" id="UP000251072">
    <property type="component" value="Unassembled WGS sequence"/>
</dbReference>
<evidence type="ECO:0000313" key="6">
    <source>
        <dbReference type="Proteomes" id="UP000251072"/>
    </source>
</evidence>
<reference evidence="2" key="4">
    <citation type="journal article" date="2021" name="Genome Biol. Evol.">
        <title>Continental-Scale Gene Flow Prevents Allopatric Divergence of Pelagic Freshwater Bacteria.</title>
        <authorList>
            <person name="Hoetzinger M."/>
            <person name="Pitt A."/>
            <person name="Huemer A."/>
            <person name="Hahn M.W."/>
        </authorList>
    </citation>
    <scope>NUCLEOTIDE SEQUENCE</scope>
    <source>
        <strain evidence="3">AP-YLGG-20-G6</strain>
        <strain evidence="2">SM1-W8</strain>
    </source>
</reference>
<dbReference type="GeneID" id="66832572"/>
<dbReference type="EMBL" id="QMCH01000002">
    <property type="protein sequence ID" value="RAZ42987.1"/>
    <property type="molecule type" value="Genomic_DNA"/>
</dbReference>
<gene>
    <name evidence="4" type="ORF">DP176_03955</name>
    <name evidence="3" type="ORF">G6693_08925</name>
    <name evidence="2" type="ORF">G6731_03845</name>
    <name evidence="1" type="ORF">Pas1_02790</name>
</gene>
<reference evidence="5" key="1">
    <citation type="submission" date="2018-06" db="EMBL/GenBank/DDBJ databases">
        <title>Description of a new Polynucleobacter species.</title>
        <authorList>
            <person name="Hahn M.W."/>
        </authorList>
    </citation>
    <scope>NUCLEOTIDE SEQUENCE [LARGE SCALE GENOMIC DNA]</scope>
    <source>
        <strain evidence="5">MG-25-Pas1-D2</strain>
    </source>
</reference>
<name>A0A2Z4JMX4_9BURK</name>
<dbReference type="EMBL" id="JAANGI010000001">
    <property type="protein sequence ID" value="MBT8592045.1"/>
    <property type="molecule type" value="Genomic_DNA"/>
</dbReference>
<dbReference type="EMBL" id="JAANEY010000001">
    <property type="protein sequence ID" value="MBT8551084.1"/>
    <property type="molecule type" value="Genomic_DNA"/>
</dbReference>
<reference evidence="4 6" key="2">
    <citation type="submission" date="2018-06" db="EMBL/GenBank/DDBJ databases">
        <title>Genome of strain Polynucleobacter sp. FUKU-NW-11.</title>
        <authorList>
            <person name="Hahn M.W."/>
        </authorList>
    </citation>
    <scope>NUCLEOTIDE SEQUENCE [LARGE SCALE GENOMIC DNA]</scope>
    <source>
        <strain evidence="4">FUKU-NW-11</strain>
        <strain evidence="6">FUKU-NW11</strain>
    </source>
</reference>